<keyword evidence="7" id="KW-1185">Reference proteome</keyword>
<dbReference type="CDD" id="cd05906">
    <property type="entry name" value="A_NRPS_TubE_like"/>
    <property type="match status" value="1"/>
</dbReference>
<feature type="region of interest" description="Disordered" evidence="4">
    <location>
        <begin position="50"/>
        <end position="100"/>
    </location>
</feature>
<evidence type="ECO:0000256" key="2">
    <source>
        <dbReference type="ARBA" id="ARBA00022450"/>
    </source>
</evidence>
<sequence length="1313" mass="142603">MTTARMTDSGVHGLPDDGTALGAIVASVAAVPQIDRVVAQVRYEPVLERAGAPSATDSPTVEAHRADSNHPAEQRGETIASRRRPPAMSSGGDVKFGPGQPRTLQQAIVSAAQLAPTKGTTYIAEDGTESFQSYRDLLDESQRVLGGLRQTGLRPGDPVLFQFSDNRDFLTAFWACVLGGYLPTPLGAGSSYDREDAVTRKLRAAWELLDHPLTIGNRSVVTAIGDLAGRWGLADWHLVAVEDLIAAPKCDEWWRAEPDDPVLHLLTSGSTGVPKCVRHTNASVLALSRGTAIANGFDHHEVSINWMPLDHVGSLVMYAVRDVIYRCDQVNVATEAVLADPLLWMDLVHRFRVTNTWAPNFAFALVNDGAVRMKDREWDLSCLRHICNGGEAVVSQTAHKFLRLLKPYGLPTDAMRPCWGMSETCSGVTFSTLSGDDLGMGTLRVDKASLAGAVEFVPADRRDAAILTEVGLPIPGVALRIVDTDGDLLPEDHVGRLEVRGTTMTDGYFRNDDANRQAFTRDGWFRTGDLAFLHHGRLTITGREKDLIIIRGQNYLSYELESLVEQVPGTTVSFVAVSSYRPAGVDTDQLVVFFVPESQRRDRAHETISGIRSTLAREAGVQPNLVVPLPRDRFSKTGSGKIQRAQLVDSLRRGEFDQYLDDDDLIDGRGGAVPPWFFETRWRTETLSRAPTPPDPRRDVVVVFDDHDHALSDQLPAELAEPALLVLVRPAAQYGENSPTDIGVVPGNQTHYRRMFEKVTRELGPIGTVIHGWGLSERPGEEGDLPALLEVGTFSVVALAKAMASLPDLRAAVLILTTAGLRVTDTDPLTLAHGTLPGLVRTLVAEETLGAVGHVDLPAGAPGQWPAAIREWLAAERKPVVAAYRDSTWFVRRLHWLKAGSTGGATPPIVAGGLYVITGGLGGVGYEIAQYLLAAYQVRLLLVGRTSIVGGSTDEHDETVQRLNDLRSLGEVEYRSLDVADRTALRAAVTEAEHRFGQPLAGVFHLAAPEVSDHWNHPEAHTVVNETIDAFERLYRAKVYGTLALADVLTDRPDALLVLFSSVNAEFGGASFAAYASACSFLNAFAQYWTQVRARRVRCLSWSSWRGVGMNRDSPLIVSRSRGFLPISTSQGIASLLIGLSAERPEILIGLDPRNQQIIRDLAPEHLQAVEAVVAYTANGPVDADLLAAITADAQAKYPLPVRLVELAQIPVDESGAVDSQRLFANAVAADTRYAEPESDLERLLAAIWEDALGYLPVGRDDNFFEVGGTSMLASQAVNQINDAQSARISVRQLYENPTIGQLARCLAEALAP</sequence>
<dbReference type="RefSeq" id="WP_203924783.1">
    <property type="nucleotide sequence ID" value="NZ_BONZ01000129.1"/>
</dbReference>
<dbReference type="PANTHER" id="PTHR22754">
    <property type="entry name" value="DISCO-INTERACTING PROTEIN 2 DIP2 -RELATED"/>
    <property type="match status" value="1"/>
</dbReference>
<dbReference type="PROSITE" id="PS50075">
    <property type="entry name" value="CARRIER"/>
    <property type="match status" value="1"/>
</dbReference>
<protein>
    <recommendedName>
        <fullName evidence="5">Carrier domain-containing protein</fullName>
    </recommendedName>
</protein>
<dbReference type="SUPFAM" id="SSF56801">
    <property type="entry name" value="Acetyl-CoA synthetase-like"/>
    <property type="match status" value="1"/>
</dbReference>
<name>A0A8J3VX20_9ACTN</name>
<feature type="domain" description="Carrier" evidence="5">
    <location>
        <begin position="1236"/>
        <end position="1311"/>
    </location>
</feature>
<keyword evidence="2" id="KW-0596">Phosphopantetheine</keyword>
<dbReference type="GO" id="GO:0006633">
    <property type="term" value="P:fatty acid biosynthetic process"/>
    <property type="evidence" value="ECO:0007669"/>
    <property type="project" value="TreeGrafter"/>
</dbReference>
<evidence type="ECO:0000256" key="3">
    <source>
        <dbReference type="ARBA" id="ARBA00022553"/>
    </source>
</evidence>
<dbReference type="InterPro" id="IPR057326">
    <property type="entry name" value="KR_dom"/>
</dbReference>
<dbReference type="InterPro" id="IPR036291">
    <property type="entry name" value="NAD(P)-bd_dom_sf"/>
</dbReference>
<dbReference type="InterPro" id="IPR009081">
    <property type="entry name" value="PP-bd_ACP"/>
</dbReference>
<dbReference type="SUPFAM" id="SSF51735">
    <property type="entry name" value="NAD(P)-binding Rossmann-fold domains"/>
    <property type="match status" value="2"/>
</dbReference>
<dbReference type="Pfam" id="PF00501">
    <property type="entry name" value="AMP-binding"/>
    <property type="match status" value="1"/>
</dbReference>
<dbReference type="Gene3D" id="1.10.1200.10">
    <property type="entry name" value="ACP-like"/>
    <property type="match status" value="1"/>
</dbReference>
<dbReference type="InterPro" id="IPR000873">
    <property type="entry name" value="AMP-dep_synth/lig_dom"/>
</dbReference>
<dbReference type="Gene3D" id="3.40.50.12780">
    <property type="entry name" value="N-terminal domain of ligase-like"/>
    <property type="match status" value="1"/>
</dbReference>
<dbReference type="InterPro" id="IPR020806">
    <property type="entry name" value="PKS_PP-bd"/>
</dbReference>
<dbReference type="PANTHER" id="PTHR22754:SF32">
    <property type="entry name" value="DISCO-INTERACTING PROTEIN 2"/>
    <property type="match status" value="1"/>
</dbReference>
<accession>A0A8J3VX20</accession>
<organism evidence="6 7">
    <name type="scientific">Rugosimonospora africana</name>
    <dbReference type="NCBI Taxonomy" id="556532"/>
    <lineage>
        <taxon>Bacteria</taxon>
        <taxon>Bacillati</taxon>
        <taxon>Actinomycetota</taxon>
        <taxon>Actinomycetes</taxon>
        <taxon>Micromonosporales</taxon>
        <taxon>Micromonosporaceae</taxon>
        <taxon>Rugosimonospora</taxon>
    </lineage>
</organism>
<proteinExistence type="inferred from homology"/>
<feature type="compositionally biased region" description="Basic and acidic residues" evidence="4">
    <location>
        <begin position="62"/>
        <end position="76"/>
    </location>
</feature>
<dbReference type="SUPFAM" id="SSF47336">
    <property type="entry name" value="ACP-like"/>
    <property type="match status" value="1"/>
</dbReference>
<keyword evidence="3" id="KW-0597">Phosphoprotein</keyword>
<dbReference type="InterPro" id="IPR036736">
    <property type="entry name" value="ACP-like_sf"/>
</dbReference>
<comment type="similarity">
    <text evidence="1">Belongs to the ATP-dependent AMP-binding enzyme family.</text>
</comment>
<dbReference type="EMBL" id="BONZ01000129">
    <property type="protein sequence ID" value="GIH21403.1"/>
    <property type="molecule type" value="Genomic_DNA"/>
</dbReference>
<dbReference type="InterPro" id="IPR045851">
    <property type="entry name" value="AMP-bd_C_sf"/>
</dbReference>
<dbReference type="SMART" id="SM00822">
    <property type="entry name" value="PKS_KR"/>
    <property type="match status" value="1"/>
</dbReference>
<reference evidence="6" key="1">
    <citation type="submission" date="2021-01" db="EMBL/GenBank/DDBJ databases">
        <title>Whole genome shotgun sequence of Rugosimonospora africana NBRC 104875.</title>
        <authorList>
            <person name="Komaki H."/>
            <person name="Tamura T."/>
        </authorList>
    </citation>
    <scope>NUCLEOTIDE SEQUENCE</scope>
    <source>
        <strain evidence="6">NBRC 104875</strain>
    </source>
</reference>
<dbReference type="Pfam" id="PF00550">
    <property type="entry name" value="PP-binding"/>
    <property type="match status" value="1"/>
</dbReference>
<evidence type="ECO:0000256" key="1">
    <source>
        <dbReference type="ARBA" id="ARBA00006432"/>
    </source>
</evidence>
<dbReference type="Gene3D" id="3.40.50.720">
    <property type="entry name" value="NAD(P)-binding Rossmann-like Domain"/>
    <property type="match status" value="1"/>
</dbReference>
<dbReference type="CDD" id="cd08953">
    <property type="entry name" value="KR_2_SDR_x"/>
    <property type="match status" value="1"/>
</dbReference>
<dbReference type="InterPro" id="IPR013968">
    <property type="entry name" value="PKS_KR"/>
</dbReference>
<dbReference type="Pfam" id="PF08659">
    <property type="entry name" value="KR"/>
    <property type="match status" value="1"/>
</dbReference>
<dbReference type="Pfam" id="PF21394">
    <property type="entry name" value="Beta-ketacyl_N"/>
    <property type="match status" value="1"/>
</dbReference>
<dbReference type="InterPro" id="IPR042099">
    <property type="entry name" value="ANL_N_sf"/>
</dbReference>
<dbReference type="SMART" id="SM00823">
    <property type="entry name" value="PKS_PP"/>
    <property type="match status" value="1"/>
</dbReference>
<evidence type="ECO:0000259" key="5">
    <source>
        <dbReference type="PROSITE" id="PS50075"/>
    </source>
</evidence>
<dbReference type="Gene3D" id="3.30.300.30">
    <property type="match status" value="1"/>
</dbReference>
<dbReference type="InterPro" id="IPR049490">
    <property type="entry name" value="C883_1060-like_KR_N"/>
</dbReference>
<dbReference type="Proteomes" id="UP000642748">
    <property type="component" value="Unassembled WGS sequence"/>
</dbReference>
<dbReference type="GO" id="GO:0031177">
    <property type="term" value="F:phosphopantetheine binding"/>
    <property type="evidence" value="ECO:0007669"/>
    <property type="project" value="InterPro"/>
</dbReference>
<evidence type="ECO:0000313" key="7">
    <source>
        <dbReference type="Proteomes" id="UP000642748"/>
    </source>
</evidence>
<evidence type="ECO:0000256" key="4">
    <source>
        <dbReference type="SAM" id="MobiDB-lite"/>
    </source>
</evidence>
<evidence type="ECO:0000313" key="6">
    <source>
        <dbReference type="EMBL" id="GIH21403.1"/>
    </source>
</evidence>
<dbReference type="GO" id="GO:0070566">
    <property type="term" value="F:adenylyltransferase activity"/>
    <property type="evidence" value="ECO:0007669"/>
    <property type="project" value="TreeGrafter"/>
</dbReference>
<gene>
    <name evidence="6" type="ORF">Raf01_95750</name>
</gene>
<comment type="caution">
    <text evidence="6">The sequence shown here is derived from an EMBL/GenBank/DDBJ whole genome shotgun (WGS) entry which is preliminary data.</text>
</comment>
<dbReference type="GO" id="GO:0005886">
    <property type="term" value="C:plasma membrane"/>
    <property type="evidence" value="ECO:0007669"/>
    <property type="project" value="TreeGrafter"/>
</dbReference>